<evidence type="ECO:0000256" key="10">
    <source>
        <dbReference type="RuleBase" id="RU362123"/>
    </source>
</evidence>
<dbReference type="Gene3D" id="3.30.1150.10">
    <property type="match status" value="1"/>
</dbReference>
<keyword evidence="7 10" id="KW-0653">Protein transport</keyword>
<evidence type="ECO:0000256" key="2">
    <source>
        <dbReference type="ARBA" id="ARBA00006555"/>
    </source>
</evidence>
<gene>
    <name evidence="13" type="ORF">ISQ63_00810</name>
</gene>
<dbReference type="InterPro" id="IPR037682">
    <property type="entry name" value="TonB_C"/>
</dbReference>
<keyword evidence="11" id="KW-0732">Signal</keyword>
<dbReference type="GO" id="GO:0005886">
    <property type="term" value="C:plasma membrane"/>
    <property type="evidence" value="ECO:0007669"/>
    <property type="project" value="UniProtKB-SubCell"/>
</dbReference>
<evidence type="ECO:0000256" key="3">
    <source>
        <dbReference type="ARBA" id="ARBA00022448"/>
    </source>
</evidence>
<evidence type="ECO:0000256" key="8">
    <source>
        <dbReference type="ARBA" id="ARBA00022989"/>
    </source>
</evidence>
<dbReference type="InterPro" id="IPR006260">
    <property type="entry name" value="TonB/TolA_C"/>
</dbReference>
<comment type="subcellular location">
    <subcellularLocation>
        <location evidence="1 10">Cell inner membrane</location>
        <topology evidence="1 10">Single-pass membrane protein</topology>
        <orientation evidence="1 10">Periplasmic side</orientation>
    </subcellularLocation>
</comment>
<dbReference type="InterPro" id="IPR051045">
    <property type="entry name" value="TonB-dependent_transducer"/>
</dbReference>
<dbReference type="PROSITE" id="PS52015">
    <property type="entry name" value="TONB_CTD"/>
    <property type="match status" value="1"/>
</dbReference>
<keyword evidence="9" id="KW-0472">Membrane</keyword>
<evidence type="ECO:0000256" key="6">
    <source>
        <dbReference type="ARBA" id="ARBA00022692"/>
    </source>
</evidence>
<name>A0A937I3K4_9GAMM</name>
<evidence type="ECO:0000256" key="9">
    <source>
        <dbReference type="ARBA" id="ARBA00023136"/>
    </source>
</evidence>
<comment type="similarity">
    <text evidence="2 10">Belongs to the TonB family.</text>
</comment>
<feature type="chain" id="PRO_5037229092" description="Protein TonB" evidence="11">
    <location>
        <begin position="26"/>
        <end position="127"/>
    </location>
</feature>
<dbReference type="InterPro" id="IPR003538">
    <property type="entry name" value="TonB"/>
</dbReference>
<keyword evidence="3 10" id="KW-0813">Transport</keyword>
<feature type="signal peptide" evidence="11">
    <location>
        <begin position="1"/>
        <end position="25"/>
    </location>
</feature>
<dbReference type="AlphaFoldDB" id="A0A937I3K4"/>
<comment type="function">
    <text evidence="10">Interacts with outer membrane receptor proteins that carry out high-affinity binding and energy dependent uptake into the periplasmic space of specific substrates. It could act to transduce energy from the cytoplasmic membrane to specific energy-requiring processes in the outer membrane, resulting in the release into the periplasm of ligands bound by these outer membrane proteins.</text>
</comment>
<evidence type="ECO:0000259" key="12">
    <source>
        <dbReference type="PROSITE" id="PS52015"/>
    </source>
</evidence>
<evidence type="ECO:0000313" key="14">
    <source>
        <dbReference type="Proteomes" id="UP000744438"/>
    </source>
</evidence>
<dbReference type="GO" id="GO:0055085">
    <property type="term" value="P:transmembrane transport"/>
    <property type="evidence" value="ECO:0007669"/>
    <property type="project" value="InterPro"/>
</dbReference>
<dbReference type="Proteomes" id="UP000744438">
    <property type="component" value="Unassembled WGS sequence"/>
</dbReference>
<keyword evidence="4 10" id="KW-1003">Cell membrane</keyword>
<evidence type="ECO:0000256" key="11">
    <source>
        <dbReference type="SAM" id="SignalP"/>
    </source>
</evidence>
<evidence type="ECO:0000256" key="1">
    <source>
        <dbReference type="ARBA" id="ARBA00004383"/>
    </source>
</evidence>
<dbReference type="SUPFAM" id="SSF74653">
    <property type="entry name" value="TolA/TonB C-terminal domain"/>
    <property type="match status" value="1"/>
</dbReference>
<comment type="caution">
    <text evidence="13">The sequence shown here is derived from an EMBL/GenBank/DDBJ whole genome shotgun (WGS) entry which is preliminary data.</text>
</comment>
<dbReference type="PRINTS" id="PR01374">
    <property type="entry name" value="TONBPROTEIN"/>
</dbReference>
<dbReference type="PANTHER" id="PTHR33446">
    <property type="entry name" value="PROTEIN TONB-RELATED"/>
    <property type="match status" value="1"/>
</dbReference>
<dbReference type="GO" id="GO:0015031">
    <property type="term" value="P:protein transport"/>
    <property type="evidence" value="ECO:0007669"/>
    <property type="project" value="UniProtKB-UniRule"/>
</dbReference>
<dbReference type="NCBIfam" id="TIGR01352">
    <property type="entry name" value="tonB_Cterm"/>
    <property type="match status" value="1"/>
</dbReference>
<dbReference type="EMBL" id="JADHQC010000002">
    <property type="protein sequence ID" value="MBL6811403.1"/>
    <property type="molecule type" value="Genomic_DNA"/>
</dbReference>
<evidence type="ECO:0000313" key="13">
    <source>
        <dbReference type="EMBL" id="MBL6811403.1"/>
    </source>
</evidence>
<sequence>MIFKKGIKLLSLSILFLGLSALIHADKGFITVDGKNIEIDVERQYQAPASYPRKALRLAKEGYVIVEFDVSADGDVIDPFVLEGEPAGLFDRAAMKSIRKWIYQPPVYEGVPVQVNDVQVKLTFRVQ</sequence>
<evidence type="ECO:0000256" key="5">
    <source>
        <dbReference type="ARBA" id="ARBA00022519"/>
    </source>
</evidence>
<evidence type="ECO:0000256" key="7">
    <source>
        <dbReference type="ARBA" id="ARBA00022927"/>
    </source>
</evidence>
<dbReference type="Pfam" id="PF03544">
    <property type="entry name" value="TonB_C"/>
    <property type="match status" value="1"/>
</dbReference>
<dbReference type="GO" id="GO:0030288">
    <property type="term" value="C:outer membrane-bounded periplasmic space"/>
    <property type="evidence" value="ECO:0007669"/>
    <property type="project" value="InterPro"/>
</dbReference>
<accession>A0A937I3K4</accession>
<keyword evidence="10" id="KW-0735">Signal-anchor</keyword>
<dbReference type="GO" id="GO:0031992">
    <property type="term" value="F:energy transducer activity"/>
    <property type="evidence" value="ECO:0007669"/>
    <property type="project" value="InterPro"/>
</dbReference>
<reference evidence="13" key="1">
    <citation type="submission" date="2020-10" db="EMBL/GenBank/DDBJ databases">
        <title>Microbiome of the Black Sea water column analyzed by genome centric metagenomics.</title>
        <authorList>
            <person name="Cabello-Yeves P.J."/>
            <person name="Callieri C."/>
            <person name="Picazo A."/>
            <person name="Mehrshad M."/>
            <person name="Haro-Moreno J.M."/>
            <person name="Roda-Garcia J."/>
            <person name="Dzembekova N."/>
            <person name="Slabakova V."/>
            <person name="Slabakova N."/>
            <person name="Moncheva S."/>
            <person name="Rodriguez-Valera F."/>
        </authorList>
    </citation>
    <scope>NUCLEOTIDE SEQUENCE</scope>
    <source>
        <strain evidence="13">BS307-5m-G49</strain>
    </source>
</reference>
<keyword evidence="6" id="KW-0812">Transmembrane</keyword>
<feature type="domain" description="TonB C-terminal" evidence="12">
    <location>
        <begin position="36"/>
        <end position="127"/>
    </location>
</feature>
<keyword evidence="5 10" id="KW-0997">Cell inner membrane</keyword>
<keyword evidence="8" id="KW-1133">Transmembrane helix</keyword>
<evidence type="ECO:0000256" key="4">
    <source>
        <dbReference type="ARBA" id="ARBA00022475"/>
    </source>
</evidence>
<proteinExistence type="inferred from homology"/>
<organism evidence="13 14">
    <name type="scientific">SAR86 cluster bacterium</name>
    <dbReference type="NCBI Taxonomy" id="2030880"/>
    <lineage>
        <taxon>Bacteria</taxon>
        <taxon>Pseudomonadati</taxon>
        <taxon>Pseudomonadota</taxon>
        <taxon>Gammaproteobacteria</taxon>
        <taxon>SAR86 cluster</taxon>
    </lineage>
</organism>
<protein>
    <recommendedName>
        <fullName evidence="10">Protein TonB</fullName>
    </recommendedName>
</protein>
<dbReference type="GO" id="GO:0015891">
    <property type="term" value="P:siderophore transport"/>
    <property type="evidence" value="ECO:0007669"/>
    <property type="project" value="InterPro"/>
</dbReference>